<comment type="caution">
    <text evidence="2">The sequence shown here is derived from an EMBL/GenBank/DDBJ whole genome shotgun (WGS) entry which is preliminary data.</text>
</comment>
<evidence type="ECO:0000256" key="1">
    <source>
        <dbReference type="SAM" id="Phobius"/>
    </source>
</evidence>
<name>A0A1X0J009_MYCRH</name>
<keyword evidence="1" id="KW-0472">Membrane</keyword>
<evidence type="ECO:0008006" key="4">
    <source>
        <dbReference type="Google" id="ProtNLM"/>
    </source>
</evidence>
<dbReference type="Pfam" id="PF10011">
    <property type="entry name" value="DUF2254"/>
    <property type="match status" value="1"/>
</dbReference>
<organism evidence="2 3">
    <name type="scientific">Mycolicibacterium rhodesiae</name>
    <name type="common">Mycobacterium rhodesiae</name>
    <dbReference type="NCBI Taxonomy" id="36814"/>
    <lineage>
        <taxon>Bacteria</taxon>
        <taxon>Bacillati</taxon>
        <taxon>Actinomycetota</taxon>
        <taxon>Actinomycetes</taxon>
        <taxon>Mycobacteriales</taxon>
        <taxon>Mycobacteriaceae</taxon>
        <taxon>Mycolicibacterium</taxon>
    </lineage>
</organism>
<dbReference type="EMBL" id="MVIH01000003">
    <property type="protein sequence ID" value="ORB54941.1"/>
    <property type="molecule type" value="Genomic_DNA"/>
</dbReference>
<feature type="transmembrane region" description="Helical" evidence="1">
    <location>
        <begin position="31"/>
        <end position="49"/>
    </location>
</feature>
<evidence type="ECO:0000313" key="2">
    <source>
        <dbReference type="EMBL" id="ORB54941.1"/>
    </source>
</evidence>
<keyword evidence="3" id="KW-1185">Reference proteome</keyword>
<keyword evidence="1" id="KW-0812">Transmembrane</keyword>
<dbReference type="Proteomes" id="UP000192534">
    <property type="component" value="Unassembled WGS sequence"/>
</dbReference>
<feature type="transmembrane region" description="Helical" evidence="1">
    <location>
        <begin position="79"/>
        <end position="105"/>
    </location>
</feature>
<reference evidence="2 3" key="1">
    <citation type="submission" date="2016-12" db="EMBL/GenBank/DDBJ databases">
        <title>The new phylogeny of genus Mycobacterium.</title>
        <authorList>
            <person name="Tortoli E."/>
            <person name="Trovato A."/>
            <person name="Cirillo D.M."/>
        </authorList>
    </citation>
    <scope>NUCLEOTIDE SEQUENCE [LARGE SCALE GENOMIC DNA]</scope>
    <source>
        <strain evidence="2 3">DSM 44223</strain>
    </source>
</reference>
<feature type="transmembrane region" description="Helical" evidence="1">
    <location>
        <begin position="157"/>
        <end position="181"/>
    </location>
</feature>
<accession>A0A1X0J009</accession>
<gene>
    <name evidence="2" type="ORF">BST42_09155</name>
</gene>
<dbReference type="AlphaFoldDB" id="A0A1X0J009"/>
<dbReference type="InterPro" id="IPR018723">
    <property type="entry name" value="DUF2254_membrane"/>
</dbReference>
<sequence length="464" mass="49699">MTSARGHSLFTAFRGARQRRAIVIDAIRSRLWPVPAIGVVAAVALGVVLPELDDAIDDNMPVTLAGYLFGGGADGAREVLAAIATSLMTVTSLTFSLTLVTLQLASSQYSPRLLRTFASDRFVQRTLALFLATFAYALTVLRTIRNANDTSGFVPRIAVTVAYLLATASVLGLVLFLGHLVRQIRIETMLDHVSADILDTVGRTAESFDEESSGVPPLPRSSACVITAESSGFLTQIDEADLVAAATAADAVVFLDRPVGSGVVANVPVAFCWSADGGGELDDDSLKSLRKRVAGALHTGVERTATQDIGYGLRQLTDVAIRALSPGINDPTTAVHALQSCTAVLCEVAGYRLGPRVLRADDGAVRVVLPRPDLPELLDLVCTQPQIYGERDPLVLGGLLVLLRDLAWVVREPEHRQAIADRCRRLRASAAAQQFDSAEHAELERLAGQVDDALAKEWCPRWMT</sequence>
<feature type="transmembrane region" description="Helical" evidence="1">
    <location>
        <begin position="126"/>
        <end position="145"/>
    </location>
</feature>
<keyword evidence="1" id="KW-1133">Transmembrane helix</keyword>
<evidence type="ECO:0000313" key="3">
    <source>
        <dbReference type="Proteomes" id="UP000192534"/>
    </source>
</evidence>
<proteinExistence type="predicted"/>
<protein>
    <recommendedName>
        <fullName evidence="4">DUF2254 domain-containing protein</fullName>
    </recommendedName>
</protein>